<dbReference type="EMBL" id="CP062176">
    <property type="protein sequence ID" value="WXK39982.1"/>
    <property type="molecule type" value="Genomic_DNA"/>
</dbReference>
<reference evidence="2 3" key="1">
    <citation type="submission" date="2020-09" db="EMBL/GenBank/DDBJ databases">
        <title>Genome sequences of Mycetohabitans spp.</title>
        <authorList>
            <person name="Carter M.E."/>
            <person name="Carpenter S.C.D."/>
            <person name="Bogdanove A.J."/>
        </authorList>
    </citation>
    <scope>NUCLEOTIDE SEQUENCE [LARGE SCALE GENOMIC DNA]</scope>
    <source>
        <strain evidence="2 3">B12</strain>
    </source>
</reference>
<sequence>MDSTDKNPPQPEQRRQAAESLLKKPETETAHAQVNDIERASSGKEAGLGQSTSSPGATPYEPRAGIDGRADPVQLAHPRGTDLRNNDATDNTVDTDGKNAEAKKTGQNIQAIVSQATLDNAVPTPARGLGGFDSRIGGELPLIALRDNYELVDHGVVTPVESPHPALESTMTDRESLATAAAARGESYAAHRLRPERLIEIRLRSGARH</sequence>
<protein>
    <submittedName>
        <fullName evidence="2">DUF3005 domain-containing protein</fullName>
    </submittedName>
</protein>
<feature type="compositionally biased region" description="Basic and acidic residues" evidence="1">
    <location>
        <begin position="12"/>
        <end position="29"/>
    </location>
</feature>
<organism evidence="2 3">
    <name type="scientific">Mycetohabitans rhizoxinica</name>
    <dbReference type="NCBI Taxonomy" id="412963"/>
    <lineage>
        <taxon>Bacteria</taxon>
        <taxon>Pseudomonadati</taxon>
        <taxon>Pseudomonadota</taxon>
        <taxon>Betaproteobacteria</taxon>
        <taxon>Burkholderiales</taxon>
        <taxon>Burkholderiaceae</taxon>
        <taxon>Mycetohabitans</taxon>
    </lineage>
</organism>
<evidence type="ECO:0000256" key="1">
    <source>
        <dbReference type="SAM" id="MobiDB-lite"/>
    </source>
</evidence>
<dbReference type="Pfam" id="PF11448">
    <property type="entry name" value="DUF3005"/>
    <property type="match status" value="1"/>
</dbReference>
<name>A0ABZ2PYN9_9BURK</name>
<dbReference type="RefSeq" id="WP_013434401.1">
    <property type="nucleotide sequence ID" value="NZ_CP062171.1"/>
</dbReference>
<dbReference type="Proteomes" id="UP001493153">
    <property type="component" value="Chromosome"/>
</dbReference>
<gene>
    <name evidence="2" type="ORF">IHE29_12215</name>
</gene>
<evidence type="ECO:0000313" key="2">
    <source>
        <dbReference type="EMBL" id="WXK39982.1"/>
    </source>
</evidence>
<feature type="region of interest" description="Disordered" evidence="1">
    <location>
        <begin position="1"/>
        <end position="103"/>
    </location>
</feature>
<dbReference type="InterPro" id="IPR021551">
    <property type="entry name" value="DUF3005"/>
</dbReference>
<accession>A0ABZ2PYN9</accession>
<keyword evidence="3" id="KW-1185">Reference proteome</keyword>
<evidence type="ECO:0000313" key="3">
    <source>
        <dbReference type="Proteomes" id="UP001493153"/>
    </source>
</evidence>
<proteinExistence type="predicted"/>